<gene>
    <name evidence="1" type="ORF">F2A31_08070</name>
</gene>
<keyword evidence="2" id="KW-1185">Reference proteome</keyword>
<protein>
    <recommendedName>
        <fullName evidence="3">Negative regulator GrlR</fullName>
    </recommendedName>
</protein>
<evidence type="ECO:0000313" key="1">
    <source>
        <dbReference type="EMBL" id="QER39670.1"/>
    </source>
</evidence>
<dbReference type="RefSeq" id="WP_150025951.1">
    <property type="nucleotide sequence ID" value="NZ_CP043909.1"/>
</dbReference>
<dbReference type="AlphaFoldDB" id="A0A5P1UV09"/>
<proteinExistence type="predicted"/>
<organism evidence="1 2">
    <name type="scientific">Acinetobacter suaedae</name>
    <dbReference type="NCBI Taxonomy" id="2609668"/>
    <lineage>
        <taxon>Bacteria</taxon>
        <taxon>Pseudomonadati</taxon>
        <taxon>Pseudomonadota</taxon>
        <taxon>Gammaproteobacteria</taxon>
        <taxon>Moraxellales</taxon>
        <taxon>Moraxellaceae</taxon>
        <taxon>Acinetobacter</taxon>
    </lineage>
</organism>
<dbReference type="KEGG" id="asue:F2A31_08070"/>
<dbReference type="Proteomes" id="UP000325177">
    <property type="component" value="Chromosome"/>
</dbReference>
<dbReference type="Gene3D" id="2.40.128.380">
    <property type="entry name" value="T3SS negative regulator GrlR"/>
    <property type="match status" value="1"/>
</dbReference>
<evidence type="ECO:0008006" key="3">
    <source>
        <dbReference type="Google" id="ProtNLM"/>
    </source>
</evidence>
<accession>A0A5P1UV09</accession>
<dbReference type="InterPro" id="IPR043019">
    <property type="entry name" value="GrlR_sf"/>
</dbReference>
<dbReference type="EMBL" id="CP043909">
    <property type="protein sequence ID" value="QER39670.1"/>
    <property type="molecule type" value="Genomic_DNA"/>
</dbReference>
<evidence type="ECO:0000313" key="2">
    <source>
        <dbReference type="Proteomes" id="UP000325177"/>
    </source>
</evidence>
<reference evidence="1 2" key="1">
    <citation type="submission" date="2019-09" db="EMBL/GenBank/DDBJ databases">
        <title>Acinetobacter sp. C16S1 isolated from saline soil.</title>
        <authorList>
            <person name="Xu L."/>
            <person name="Sun J.-Q."/>
        </authorList>
    </citation>
    <scope>NUCLEOTIDE SEQUENCE [LARGE SCALE GENOMIC DNA]</scope>
    <source>
        <strain evidence="1 2">C16S1</strain>
    </source>
</reference>
<sequence length="106" mass="11769">MKDGIYLLTFKSQDKDFGSGILVVDDSVVNGGDITYSYNGIIEENRLVLSLNKHNVNVHSLFGDFGSLKLNLSFQENNQGYILHGNVENLQSVPLLVQEKLIGKVE</sequence>
<name>A0A5P1UV09_9GAMM</name>